<sequence>MFFVVFCDVWCSTVPESWLNIKNTTVGWPPKNENPTAAAIKQSKPMKDWQAMNYSRLLGPYKTYDIARAVEIAAVDLSTSDEAAMSQLQNGQTLGTKRERKRPGRFLDQESDRASSSDDDSRDMQNDKETTPKHQFIMILVMTAQRM</sequence>
<dbReference type="EMBL" id="JAHXZJ010001865">
    <property type="protein sequence ID" value="KAH0548488.1"/>
    <property type="molecule type" value="Genomic_DNA"/>
</dbReference>
<reference evidence="2 3" key="1">
    <citation type="journal article" date="2021" name="J. Hered.">
        <title>A chromosome-level genome assembly of the parasitoid wasp, Cotesia glomerata (Hymenoptera: Braconidae).</title>
        <authorList>
            <person name="Pinto B.J."/>
            <person name="Weis J.J."/>
            <person name="Gamble T."/>
            <person name="Ode P.J."/>
            <person name="Paul R."/>
            <person name="Zaspel J.M."/>
        </authorList>
    </citation>
    <scope>NUCLEOTIDE SEQUENCE [LARGE SCALE GENOMIC DNA]</scope>
    <source>
        <strain evidence="2">CgM1</strain>
    </source>
</reference>
<evidence type="ECO:0000313" key="2">
    <source>
        <dbReference type="EMBL" id="KAH0548488.1"/>
    </source>
</evidence>
<feature type="compositionally biased region" description="Basic and acidic residues" evidence="1">
    <location>
        <begin position="122"/>
        <end position="132"/>
    </location>
</feature>
<dbReference type="AlphaFoldDB" id="A0AAV7IBN4"/>
<evidence type="ECO:0000256" key="1">
    <source>
        <dbReference type="SAM" id="MobiDB-lite"/>
    </source>
</evidence>
<protein>
    <submittedName>
        <fullName evidence="2">Uncharacterized protein</fullName>
    </submittedName>
</protein>
<organism evidence="2 3">
    <name type="scientific">Cotesia glomerata</name>
    <name type="common">Lepidopteran parasitic wasp</name>
    <name type="synonym">Apanteles glomeratus</name>
    <dbReference type="NCBI Taxonomy" id="32391"/>
    <lineage>
        <taxon>Eukaryota</taxon>
        <taxon>Metazoa</taxon>
        <taxon>Ecdysozoa</taxon>
        <taxon>Arthropoda</taxon>
        <taxon>Hexapoda</taxon>
        <taxon>Insecta</taxon>
        <taxon>Pterygota</taxon>
        <taxon>Neoptera</taxon>
        <taxon>Endopterygota</taxon>
        <taxon>Hymenoptera</taxon>
        <taxon>Apocrita</taxon>
        <taxon>Ichneumonoidea</taxon>
        <taxon>Braconidae</taxon>
        <taxon>Microgastrinae</taxon>
        <taxon>Cotesia</taxon>
    </lineage>
</organism>
<accession>A0AAV7IBN4</accession>
<dbReference type="Proteomes" id="UP000826195">
    <property type="component" value="Unassembled WGS sequence"/>
</dbReference>
<feature type="region of interest" description="Disordered" evidence="1">
    <location>
        <begin position="83"/>
        <end position="136"/>
    </location>
</feature>
<evidence type="ECO:0000313" key="3">
    <source>
        <dbReference type="Proteomes" id="UP000826195"/>
    </source>
</evidence>
<name>A0AAV7IBN4_COTGL</name>
<keyword evidence="3" id="KW-1185">Reference proteome</keyword>
<comment type="caution">
    <text evidence="2">The sequence shown here is derived from an EMBL/GenBank/DDBJ whole genome shotgun (WGS) entry which is preliminary data.</text>
</comment>
<feature type="compositionally biased region" description="Polar residues" evidence="1">
    <location>
        <begin position="83"/>
        <end position="95"/>
    </location>
</feature>
<feature type="compositionally biased region" description="Basic and acidic residues" evidence="1">
    <location>
        <begin position="105"/>
        <end position="116"/>
    </location>
</feature>
<gene>
    <name evidence="2" type="ORF">KQX54_001580</name>
</gene>
<proteinExistence type="predicted"/>